<proteinExistence type="predicted"/>
<gene>
    <name evidence="1" type="ORF">BEI59_18995</name>
</gene>
<evidence type="ECO:0000313" key="1">
    <source>
        <dbReference type="EMBL" id="ODR49196.1"/>
    </source>
</evidence>
<accession>A0A1E3UF93</accession>
<comment type="caution">
    <text evidence="1">The sequence shown here is derived from an EMBL/GenBank/DDBJ whole genome shotgun (WGS) entry which is preliminary data.</text>
</comment>
<reference evidence="1 2" key="1">
    <citation type="submission" date="2016-08" db="EMBL/GenBank/DDBJ databases">
        <authorList>
            <person name="Seilhamer J.J."/>
        </authorList>
    </citation>
    <scope>NUCLEOTIDE SEQUENCE [LARGE SCALE GENOMIC DNA]</scope>
    <source>
        <strain evidence="1 2">NML150140-1</strain>
    </source>
</reference>
<protein>
    <submittedName>
        <fullName evidence="1">Uncharacterized protein</fullName>
    </submittedName>
</protein>
<sequence length="72" mass="8369">MQIKILSGRLRRLGEPEGEPEQAEAPTQDFYLHPLPTFFDILQEKLRKQFAYSSITGIIARERVLLDKLELI</sequence>
<evidence type="ECO:0000313" key="2">
    <source>
        <dbReference type="Proteomes" id="UP000094271"/>
    </source>
</evidence>
<dbReference type="EMBL" id="MEHA01000014">
    <property type="protein sequence ID" value="ODR49196.1"/>
    <property type="molecule type" value="Genomic_DNA"/>
</dbReference>
<dbReference type="AlphaFoldDB" id="A0A1E3UF93"/>
<name>A0A1E3UF93_9FIRM</name>
<organism evidence="1 2">
    <name type="scientific">Eisenbergiella tayi</name>
    <dbReference type="NCBI Taxonomy" id="1432052"/>
    <lineage>
        <taxon>Bacteria</taxon>
        <taxon>Bacillati</taxon>
        <taxon>Bacillota</taxon>
        <taxon>Clostridia</taxon>
        <taxon>Lachnospirales</taxon>
        <taxon>Lachnospiraceae</taxon>
        <taxon>Eisenbergiella</taxon>
    </lineage>
</organism>
<dbReference type="Proteomes" id="UP000094271">
    <property type="component" value="Unassembled WGS sequence"/>
</dbReference>